<keyword evidence="1" id="KW-0472">Membrane</keyword>
<evidence type="ECO:0000256" key="1">
    <source>
        <dbReference type="SAM" id="Phobius"/>
    </source>
</evidence>
<protein>
    <submittedName>
        <fullName evidence="2">Uncharacterized protein</fullName>
    </submittedName>
</protein>
<keyword evidence="1" id="KW-1133">Transmembrane helix</keyword>
<name>A0A9W5QPE6_BACCE</name>
<dbReference type="AlphaFoldDB" id="A0A9W5QPE6"/>
<proteinExistence type="predicted"/>
<evidence type="ECO:0000313" key="2">
    <source>
        <dbReference type="EMBL" id="EOP80890.1"/>
    </source>
</evidence>
<dbReference type="EMBL" id="AHEF01000094">
    <property type="protein sequence ID" value="EOP80890.1"/>
    <property type="molecule type" value="Genomic_DNA"/>
</dbReference>
<keyword evidence="1" id="KW-0812">Transmembrane</keyword>
<organism evidence="2 3">
    <name type="scientific">Bacillus cereus HuB4-4</name>
    <dbReference type="NCBI Taxonomy" id="1053211"/>
    <lineage>
        <taxon>Bacteria</taxon>
        <taxon>Bacillati</taxon>
        <taxon>Bacillota</taxon>
        <taxon>Bacilli</taxon>
        <taxon>Bacillales</taxon>
        <taxon>Bacillaceae</taxon>
        <taxon>Bacillus</taxon>
        <taxon>Bacillus cereus group</taxon>
    </lineage>
</organism>
<evidence type="ECO:0000313" key="3">
    <source>
        <dbReference type="Proteomes" id="UP000014009"/>
    </source>
</evidence>
<dbReference type="Proteomes" id="UP000014009">
    <property type="component" value="Unassembled WGS sequence"/>
</dbReference>
<accession>A0A9W5QPE6</accession>
<comment type="caution">
    <text evidence="2">The sequence shown here is derived from an EMBL/GenBank/DDBJ whole genome shotgun (WGS) entry which is preliminary data.</text>
</comment>
<gene>
    <name evidence="2" type="ORF">IGM_05616</name>
</gene>
<feature type="transmembrane region" description="Helical" evidence="1">
    <location>
        <begin position="6"/>
        <end position="36"/>
    </location>
</feature>
<sequence>MYSLFVGFIAVMFFISVAWVVAGKLGVFEFIGNVVLKIKNMFKEEK</sequence>
<reference evidence="2 3" key="1">
    <citation type="submission" date="2012-12" db="EMBL/GenBank/DDBJ databases">
        <title>The Genome Sequence of Bacillus cereus HuB4-4.</title>
        <authorList>
            <consortium name="The Broad Institute Genome Sequencing Platform"/>
            <consortium name="The Broad Institute Genome Sequencing Center for Infectious Disease"/>
            <person name="Feldgarden M."/>
            <person name="Van der Auwera G.A."/>
            <person name="Mahillon J."/>
            <person name="Duprez V."/>
            <person name="Timmery S."/>
            <person name="Mattelet C."/>
            <person name="Dierick K."/>
            <person name="Sun M."/>
            <person name="Yu Z."/>
            <person name="Zhu L."/>
            <person name="Hu X."/>
            <person name="Shank E.B."/>
            <person name="Swiecicka I."/>
            <person name="Hansen B.M."/>
            <person name="Andrup L."/>
            <person name="Walker B."/>
            <person name="Young S.K."/>
            <person name="Zeng Q."/>
            <person name="Gargeya S."/>
            <person name="Fitzgerald M."/>
            <person name="Haas B."/>
            <person name="Abouelleil A."/>
            <person name="Alvarado L."/>
            <person name="Arachchi H.M."/>
            <person name="Berlin A.M."/>
            <person name="Chapman S.B."/>
            <person name="Dewar J."/>
            <person name="Goldberg J."/>
            <person name="Griggs A."/>
            <person name="Gujja S."/>
            <person name="Hansen M."/>
            <person name="Howarth C."/>
            <person name="Imamovic A."/>
            <person name="Larimer J."/>
            <person name="McCowan C."/>
            <person name="Murphy C."/>
            <person name="Neiman D."/>
            <person name="Pearson M."/>
            <person name="Priest M."/>
            <person name="Roberts A."/>
            <person name="Saif S."/>
            <person name="Shea T."/>
            <person name="Sisk P."/>
            <person name="Sykes S."/>
            <person name="Wortman J."/>
            <person name="Nusbaum C."/>
            <person name="Birren B."/>
        </authorList>
    </citation>
    <scope>NUCLEOTIDE SEQUENCE [LARGE SCALE GENOMIC DNA]</scope>
    <source>
        <strain evidence="2 3">HuB4-4</strain>
    </source>
</reference>
<dbReference type="RefSeq" id="WP_016099138.1">
    <property type="nucleotide sequence ID" value="NZ_KB976537.1"/>
</dbReference>